<dbReference type="KEGG" id="crb:17887827"/>
<proteinExistence type="predicted"/>
<dbReference type="OrthoDB" id="2289628at2759"/>
<dbReference type="PANTHER" id="PTHR48190:SF2">
    <property type="entry name" value="PROGRAMMED CELL DEATH PROTEIN 7"/>
    <property type="match status" value="1"/>
</dbReference>
<dbReference type="InterPro" id="IPR052831">
    <property type="entry name" value="Apoptosis_promoter"/>
</dbReference>
<dbReference type="STRING" id="81985.R0FWH2"/>
<accession>R0FWH2</accession>
<dbReference type="PANTHER" id="PTHR48190">
    <property type="entry name" value="PROGRAMMED CELL DEATH PROTEIN 7"/>
    <property type="match status" value="1"/>
</dbReference>
<dbReference type="Proteomes" id="UP000029121">
    <property type="component" value="Unassembled WGS sequence"/>
</dbReference>
<gene>
    <name evidence="1" type="ORF">CARUB_v10023427mg</name>
</gene>
<dbReference type="InterPro" id="IPR031974">
    <property type="entry name" value="PDCD7"/>
</dbReference>
<keyword evidence="2" id="KW-1185">Reference proteome</keyword>
<evidence type="ECO:0000313" key="2">
    <source>
        <dbReference type="Proteomes" id="UP000029121"/>
    </source>
</evidence>
<dbReference type="GO" id="GO:0005689">
    <property type="term" value="C:U12-type spliceosomal complex"/>
    <property type="evidence" value="ECO:0007669"/>
    <property type="project" value="TreeGrafter"/>
</dbReference>
<protein>
    <submittedName>
        <fullName evidence="1">Uncharacterized protein</fullName>
    </submittedName>
</protein>
<sequence length="380" mass="43950">MNPANFQPPNPPYQWAPMLPPDPPRCGLFWNTKNTTDQLKQLRNTLNLAKSMEKELEALRMIKDAQGSTEIVEQGSGVECLRYLDATKMDLGQQEILSVEAANSLMSTLRAQLEPFKFVVDENTPWEEKSAVVRLTCKLKKSKRNKLWKKQKRRCVAEMRAKEPERFEQADQEADEWRENEMAKDMANRKVDEMKAIEKVKARRERRRLEPELELALIVEEMQELRSLRIEKLKKQGHFLPEEDDKFFESVRAAVEQEENQVQSLTNTETVENVMVDEEDTTSNKISKNTDKESNTVATSCEKTMDAPGNGCENISNLPVEFYHYYYGSNFDMGRLIEIRREWDAYLSPGGSRIPGQWVQPSPPANEIWASCLVNIPKRD</sequence>
<organism evidence="1 2">
    <name type="scientific">Capsella rubella</name>
    <dbReference type="NCBI Taxonomy" id="81985"/>
    <lineage>
        <taxon>Eukaryota</taxon>
        <taxon>Viridiplantae</taxon>
        <taxon>Streptophyta</taxon>
        <taxon>Embryophyta</taxon>
        <taxon>Tracheophyta</taxon>
        <taxon>Spermatophyta</taxon>
        <taxon>Magnoliopsida</taxon>
        <taxon>eudicotyledons</taxon>
        <taxon>Gunneridae</taxon>
        <taxon>Pentapetalae</taxon>
        <taxon>rosids</taxon>
        <taxon>malvids</taxon>
        <taxon>Brassicales</taxon>
        <taxon>Brassicaceae</taxon>
        <taxon>Camelineae</taxon>
        <taxon>Capsella</taxon>
    </lineage>
</organism>
<name>R0FWH2_9BRAS</name>
<dbReference type="EMBL" id="KB870808">
    <property type="protein sequence ID" value="EOA27307.1"/>
    <property type="molecule type" value="Genomic_DNA"/>
</dbReference>
<dbReference type="Pfam" id="PF16021">
    <property type="entry name" value="PDCD7"/>
    <property type="match status" value="1"/>
</dbReference>
<dbReference type="eggNOG" id="ENOG502QVX1">
    <property type="taxonomic scope" value="Eukaryota"/>
</dbReference>
<dbReference type="AlphaFoldDB" id="R0FWH2"/>
<reference evidence="2" key="1">
    <citation type="journal article" date="2013" name="Nat. Genet.">
        <title>The Capsella rubella genome and the genomic consequences of rapid mating system evolution.</title>
        <authorList>
            <person name="Slotte T."/>
            <person name="Hazzouri K.M."/>
            <person name="Agren J.A."/>
            <person name="Koenig D."/>
            <person name="Maumus F."/>
            <person name="Guo Y.L."/>
            <person name="Steige K."/>
            <person name="Platts A.E."/>
            <person name="Escobar J.S."/>
            <person name="Newman L.K."/>
            <person name="Wang W."/>
            <person name="Mandakova T."/>
            <person name="Vello E."/>
            <person name="Smith L.M."/>
            <person name="Henz S.R."/>
            <person name="Steffen J."/>
            <person name="Takuno S."/>
            <person name="Brandvain Y."/>
            <person name="Coop G."/>
            <person name="Andolfatto P."/>
            <person name="Hu T.T."/>
            <person name="Blanchette M."/>
            <person name="Clark R.M."/>
            <person name="Quesneville H."/>
            <person name="Nordborg M."/>
            <person name="Gaut B.S."/>
            <person name="Lysak M.A."/>
            <person name="Jenkins J."/>
            <person name="Grimwood J."/>
            <person name="Chapman J."/>
            <person name="Prochnik S."/>
            <person name="Shu S."/>
            <person name="Rokhsar D."/>
            <person name="Schmutz J."/>
            <person name="Weigel D."/>
            <person name="Wright S.I."/>
        </authorList>
    </citation>
    <scope>NUCLEOTIDE SEQUENCE [LARGE SCALE GENOMIC DNA]</scope>
    <source>
        <strain evidence="2">cv. Monte Gargano</strain>
    </source>
</reference>
<evidence type="ECO:0000313" key="1">
    <source>
        <dbReference type="EMBL" id="EOA27307.1"/>
    </source>
</evidence>